<sequence length="213" mass="24194">MAQDTADNMKEKIHAIIFDWGGVCCSEGEPFASAALQQKVRLGPDDIAKAVRPLYNDYYRGKYEGTEFWQRVMNHFGLSEDSDINPGALSAAYLSSYTLWPDMLTVAKQLQKTYRVGLLSDLTVEMRDHIRQEHDLNEIFESILFSCDAGVGRMKTDGPEIFEQMLEQMGATPEEALFIDNSKSKIAVAREVGLRTILFENKDQFFCDIQPYL</sequence>
<gene>
    <name evidence="1" type="ORF">COU35_03865</name>
</gene>
<dbReference type="Proteomes" id="UP000230154">
    <property type="component" value="Unassembled WGS sequence"/>
</dbReference>
<dbReference type="SUPFAM" id="SSF56784">
    <property type="entry name" value="HAD-like"/>
    <property type="match status" value="1"/>
</dbReference>
<name>A0A2H0TRX9_9BACT</name>
<comment type="caution">
    <text evidence="1">The sequence shown here is derived from an EMBL/GenBank/DDBJ whole genome shotgun (WGS) entry which is preliminary data.</text>
</comment>
<dbReference type="PANTHER" id="PTHR43611:SF3">
    <property type="entry name" value="FLAVIN MONONUCLEOTIDE HYDROLASE 1, CHLOROPLATIC"/>
    <property type="match status" value="1"/>
</dbReference>
<dbReference type="Gene3D" id="3.40.50.1000">
    <property type="entry name" value="HAD superfamily/HAD-like"/>
    <property type="match status" value="1"/>
</dbReference>
<protein>
    <recommendedName>
        <fullName evidence="3">HAD family phosphatase</fullName>
    </recommendedName>
</protein>
<dbReference type="Pfam" id="PF00702">
    <property type="entry name" value="Hydrolase"/>
    <property type="match status" value="1"/>
</dbReference>
<dbReference type="InterPro" id="IPR023214">
    <property type="entry name" value="HAD_sf"/>
</dbReference>
<dbReference type="CDD" id="cd02603">
    <property type="entry name" value="HAD_sEH-N_like"/>
    <property type="match status" value="1"/>
</dbReference>
<evidence type="ECO:0000313" key="2">
    <source>
        <dbReference type="Proteomes" id="UP000230154"/>
    </source>
</evidence>
<dbReference type="AlphaFoldDB" id="A0A2H0TRX9"/>
<dbReference type="PANTHER" id="PTHR43611">
    <property type="entry name" value="ALPHA-D-GLUCOSE 1-PHOSPHATE PHOSPHATASE"/>
    <property type="match status" value="1"/>
</dbReference>
<accession>A0A2H0TRX9</accession>
<dbReference type="EMBL" id="PFCB01000028">
    <property type="protein sequence ID" value="PIR74167.1"/>
    <property type="molecule type" value="Genomic_DNA"/>
</dbReference>
<evidence type="ECO:0008006" key="3">
    <source>
        <dbReference type="Google" id="ProtNLM"/>
    </source>
</evidence>
<proteinExistence type="predicted"/>
<reference evidence="2" key="1">
    <citation type="submission" date="2017-09" db="EMBL/GenBank/DDBJ databases">
        <title>Depth-based differentiation of microbial function through sediment-hosted aquifers and enrichment of novel symbionts in the deep terrestrial subsurface.</title>
        <authorList>
            <person name="Probst A.J."/>
            <person name="Ladd B."/>
            <person name="Jarett J.K."/>
            <person name="Geller-Mcgrath D.E."/>
            <person name="Sieber C.M.K."/>
            <person name="Emerson J.B."/>
            <person name="Anantharaman K."/>
            <person name="Thomas B.C."/>
            <person name="Malmstrom R."/>
            <person name="Stieglmeier M."/>
            <person name="Klingl A."/>
            <person name="Woyke T."/>
            <person name="Ryan C.M."/>
            <person name="Banfield J.F."/>
        </authorList>
    </citation>
    <scope>NUCLEOTIDE SEQUENCE [LARGE SCALE GENOMIC DNA]</scope>
</reference>
<dbReference type="InterPro" id="IPR036412">
    <property type="entry name" value="HAD-like_sf"/>
</dbReference>
<evidence type="ECO:0000313" key="1">
    <source>
        <dbReference type="EMBL" id="PIR74167.1"/>
    </source>
</evidence>
<organism evidence="1 2">
    <name type="scientific">Candidatus Magasanikbacteria bacterium CG10_big_fil_rev_8_21_14_0_10_47_10</name>
    <dbReference type="NCBI Taxonomy" id="1974652"/>
    <lineage>
        <taxon>Bacteria</taxon>
        <taxon>Candidatus Magasanikiibacteriota</taxon>
    </lineage>
</organism>